<reference evidence="2" key="1">
    <citation type="journal article" date="2021" name="Proc. Natl. Acad. Sci. U.S.A.">
        <title>Global biogeography of chemosynthetic symbionts reveals both localized and globally distributed symbiont groups. .</title>
        <authorList>
            <person name="Osvatic J.T."/>
            <person name="Wilkins L.G.E."/>
            <person name="Leibrecht L."/>
            <person name="Leray M."/>
            <person name="Zauner S."/>
            <person name="Polzin J."/>
            <person name="Camacho Y."/>
            <person name="Gros O."/>
            <person name="van Gils J.A."/>
            <person name="Eisen J.A."/>
            <person name="Petersen J.M."/>
            <person name="Yuen B."/>
        </authorList>
    </citation>
    <scope>NUCLEOTIDE SEQUENCE</scope>
    <source>
        <strain evidence="2">MAGL173</strain>
    </source>
</reference>
<evidence type="ECO:0000313" key="3">
    <source>
        <dbReference type="Proteomes" id="UP000886687"/>
    </source>
</evidence>
<gene>
    <name evidence="2" type="ORF">JAZ04_01420</name>
</gene>
<evidence type="ECO:0000256" key="1">
    <source>
        <dbReference type="SAM" id="SignalP"/>
    </source>
</evidence>
<proteinExistence type="predicted"/>
<accession>A0A9E4MZ99</accession>
<dbReference type="EMBL" id="JAEPDI010000001">
    <property type="protein sequence ID" value="MCG7937505.1"/>
    <property type="molecule type" value="Genomic_DNA"/>
</dbReference>
<feature type="signal peptide" evidence="1">
    <location>
        <begin position="1"/>
        <end position="20"/>
    </location>
</feature>
<name>A0A9E4MZ99_9GAMM</name>
<organism evidence="2 3">
    <name type="scientific">Candidatus Thiodiazotropha lotti</name>
    <dbReference type="NCBI Taxonomy" id="2792787"/>
    <lineage>
        <taxon>Bacteria</taxon>
        <taxon>Pseudomonadati</taxon>
        <taxon>Pseudomonadota</taxon>
        <taxon>Gammaproteobacteria</taxon>
        <taxon>Chromatiales</taxon>
        <taxon>Sedimenticolaceae</taxon>
        <taxon>Candidatus Thiodiazotropha</taxon>
    </lineage>
</organism>
<dbReference type="Proteomes" id="UP000886687">
    <property type="component" value="Unassembled WGS sequence"/>
</dbReference>
<dbReference type="AlphaFoldDB" id="A0A9E4MZ99"/>
<feature type="chain" id="PRO_5038540074" evidence="1">
    <location>
        <begin position="21"/>
        <end position="104"/>
    </location>
</feature>
<keyword evidence="1" id="KW-0732">Signal</keyword>
<sequence length="104" mass="11394">MRNRIIFGIAAFLFSLSAHGDLSNKQYIEAKKLYYAKNWQAAKSALESYVSMDGAFLKKNPNILSSINLAIDHCKTKLKPPVLVLTGAISEIILSPPPPPPSLP</sequence>
<protein>
    <submittedName>
        <fullName evidence="2">Uncharacterized protein</fullName>
    </submittedName>
</protein>
<comment type="caution">
    <text evidence="2">The sequence shown here is derived from an EMBL/GenBank/DDBJ whole genome shotgun (WGS) entry which is preliminary data.</text>
</comment>
<evidence type="ECO:0000313" key="2">
    <source>
        <dbReference type="EMBL" id="MCG7937505.1"/>
    </source>
</evidence>